<gene>
    <name evidence="1" type="ORF">COPCOM_02666</name>
</gene>
<reference evidence="1 2" key="1">
    <citation type="submission" date="2009-02" db="EMBL/GenBank/DDBJ databases">
        <authorList>
            <person name="Fulton L."/>
            <person name="Clifton S."/>
            <person name="Fulton B."/>
            <person name="Xu J."/>
            <person name="Minx P."/>
            <person name="Pepin K.H."/>
            <person name="Johnson M."/>
            <person name="Bhonagiri V."/>
            <person name="Nash W.E."/>
            <person name="Mardis E.R."/>
            <person name="Wilson R.K."/>
        </authorList>
    </citation>
    <scope>NUCLEOTIDE SEQUENCE [LARGE SCALE GENOMIC DNA]</scope>
    <source>
        <strain evidence="1 2">ATCC 27758</strain>
    </source>
</reference>
<comment type="caution">
    <text evidence="1">The sequence shown here is derived from an EMBL/GenBank/DDBJ whole genome shotgun (WGS) entry which is preliminary data.</text>
</comment>
<proteinExistence type="predicted"/>
<accession>C0BA39</accession>
<reference evidence="1 2" key="2">
    <citation type="submission" date="2009-03" db="EMBL/GenBank/DDBJ databases">
        <title>Draft genome sequence of Coprococcus comes (ATCC 27758).</title>
        <authorList>
            <person name="Sudarsanam P."/>
            <person name="Ley R."/>
            <person name="Guruge J."/>
            <person name="Turnbaugh P.J."/>
            <person name="Mahowald M."/>
            <person name="Liep D."/>
            <person name="Gordon J."/>
        </authorList>
    </citation>
    <scope>NUCLEOTIDE SEQUENCE [LARGE SCALE GENOMIC DNA]</scope>
    <source>
        <strain evidence="1 2">ATCC 27758</strain>
    </source>
</reference>
<sequence length="197" mass="22716">MRPLSIKNIPVINAISTWNTLFTLQYIVLYLIYKLANCELLFLLWNPRAHARVSILFFSSLFYSLLGYQAVYQDTFICFQTSKRTVVIDCLNLYQFYSILATTSNFAGQLPLSVPSVRKSPSFIACIFFNVYPGHFRDFFRTFQYDLVGFRVNCVNNCIIHFVVLLFLFFYSANCSRNSFTSSSDPSSTFSLFGLSL</sequence>
<dbReference type="HOGENOM" id="CLU_1382070_0_0_9"/>
<evidence type="ECO:0000313" key="2">
    <source>
        <dbReference type="Proteomes" id="UP000003793"/>
    </source>
</evidence>
<protein>
    <submittedName>
        <fullName evidence="1">Uncharacterized protein</fullName>
    </submittedName>
</protein>
<organism evidence="1 2">
    <name type="scientific">Coprococcus comes ATCC 27758</name>
    <dbReference type="NCBI Taxonomy" id="470146"/>
    <lineage>
        <taxon>Bacteria</taxon>
        <taxon>Bacillati</taxon>
        <taxon>Bacillota</taxon>
        <taxon>Clostridia</taxon>
        <taxon>Lachnospirales</taxon>
        <taxon>Lachnospiraceae</taxon>
        <taxon>Coprococcus</taxon>
    </lineage>
</organism>
<name>C0BA39_9FIRM</name>
<evidence type="ECO:0000313" key="1">
    <source>
        <dbReference type="EMBL" id="EEG89681.1"/>
    </source>
</evidence>
<dbReference type="AlphaFoldDB" id="C0BA39"/>
<dbReference type="Proteomes" id="UP000003793">
    <property type="component" value="Unassembled WGS sequence"/>
</dbReference>
<dbReference type="EMBL" id="ABVR01000041">
    <property type="protein sequence ID" value="EEG89681.1"/>
    <property type="molecule type" value="Genomic_DNA"/>
</dbReference>